<reference evidence="1" key="1">
    <citation type="submission" date="2021-03" db="EMBL/GenBank/DDBJ databases">
        <title>Draft genome sequence of rust myrtle Austropuccinia psidii MF-1, a brazilian biotype.</title>
        <authorList>
            <person name="Quecine M.C."/>
            <person name="Pachon D.M.R."/>
            <person name="Bonatelli M.L."/>
            <person name="Correr F.H."/>
            <person name="Franceschini L.M."/>
            <person name="Leite T.F."/>
            <person name="Margarido G.R.A."/>
            <person name="Almeida C.A."/>
            <person name="Ferrarezi J.A."/>
            <person name="Labate C.A."/>
        </authorList>
    </citation>
    <scope>NUCLEOTIDE SEQUENCE</scope>
    <source>
        <strain evidence="1">MF-1</strain>
    </source>
</reference>
<evidence type="ECO:0000313" key="1">
    <source>
        <dbReference type="EMBL" id="MBW0480295.1"/>
    </source>
</evidence>
<name>A0A9Q3GVN6_9BASI</name>
<organism evidence="1 2">
    <name type="scientific">Austropuccinia psidii MF-1</name>
    <dbReference type="NCBI Taxonomy" id="1389203"/>
    <lineage>
        <taxon>Eukaryota</taxon>
        <taxon>Fungi</taxon>
        <taxon>Dikarya</taxon>
        <taxon>Basidiomycota</taxon>
        <taxon>Pucciniomycotina</taxon>
        <taxon>Pucciniomycetes</taxon>
        <taxon>Pucciniales</taxon>
        <taxon>Sphaerophragmiaceae</taxon>
        <taxon>Austropuccinia</taxon>
    </lineage>
</organism>
<gene>
    <name evidence="1" type="ORF">O181_020010</name>
</gene>
<protein>
    <submittedName>
        <fullName evidence="1">Uncharacterized protein</fullName>
    </submittedName>
</protein>
<keyword evidence="2" id="KW-1185">Reference proteome</keyword>
<proteinExistence type="predicted"/>
<dbReference type="Proteomes" id="UP000765509">
    <property type="component" value="Unassembled WGS sequence"/>
</dbReference>
<accession>A0A9Q3GVN6</accession>
<dbReference type="AlphaFoldDB" id="A0A9Q3GVN6"/>
<sequence length="109" mass="12798">MRDSFLGQFTIIIFIAKTAVEVRLTDEFSRKHPVFPMSLVKHYHQTGEERLSSIKKSNIIQDIVEVEASPSPLKKITRARKIKLNVKDHRQYLVRFKNQTADKDKLFKE</sequence>
<evidence type="ECO:0000313" key="2">
    <source>
        <dbReference type="Proteomes" id="UP000765509"/>
    </source>
</evidence>
<dbReference type="EMBL" id="AVOT02005909">
    <property type="protein sequence ID" value="MBW0480295.1"/>
    <property type="molecule type" value="Genomic_DNA"/>
</dbReference>
<comment type="caution">
    <text evidence="1">The sequence shown here is derived from an EMBL/GenBank/DDBJ whole genome shotgun (WGS) entry which is preliminary data.</text>
</comment>